<dbReference type="EMBL" id="JAYMYR010000009">
    <property type="protein sequence ID" value="KAK7343144.1"/>
    <property type="molecule type" value="Genomic_DNA"/>
</dbReference>
<organism evidence="1 2">
    <name type="scientific">Phaseolus coccineus</name>
    <name type="common">Scarlet runner bean</name>
    <name type="synonym">Phaseolus multiflorus</name>
    <dbReference type="NCBI Taxonomy" id="3886"/>
    <lineage>
        <taxon>Eukaryota</taxon>
        <taxon>Viridiplantae</taxon>
        <taxon>Streptophyta</taxon>
        <taxon>Embryophyta</taxon>
        <taxon>Tracheophyta</taxon>
        <taxon>Spermatophyta</taxon>
        <taxon>Magnoliopsida</taxon>
        <taxon>eudicotyledons</taxon>
        <taxon>Gunneridae</taxon>
        <taxon>Pentapetalae</taxon>
        <taxon>rosids</taxon>
        <taxon>fabids</taxon>
        <taxon>Fabales</taxon>
        <taxon>Fabaceae</taxon>
        <taxon>Papilionoideae</taxon>
        <taxon>50 kb inversion clade</taxon>
        <taxon>NPAAA clade</taxon>
        <taxon>indigoferoid/millettioid clade</taxon>
        <taxon>Phaseoleae</taxon>
        <taxon>Phaseolus</taxon>
    </lineage>
</organism>
<dbReference type="AlphaFoldDB" id="A0AAN9QPB2"/>
<gene>
    <name evidence="1" type="ORF">VNO80_26107</name>
</gene>
<evidence type="ECO:0000313" key="2">
    <source>
        <dbReference type="Proteomes" id="UP001374584"/>
    </source>
</evidence>
<accession>A0AAN9QPB2</accession>
<sequence>MRIRHLIETLRATTLDTHAHTCQLAPHLTRSLSLSLTHTSLRRRFSQNTHFLSEVFKLFSLISLFRTLFTRRIM</sequence>
<evidence type="ECO:0000313" key="1">
    <source>
        <dbReference type="EMBL" id="KAK7343144.1"/>
    </source>
</evidence>
<keyword evidence="2" id="KW-1185">Reference proteome</keyword>
<comment type="caution">
    <text evidence="1">The sequence shown here is derived from an EMBL/GenBank/DDBJ whole genome shotgun (WGS) entry which is preliminary data.</text>
</comment>
<proteinExistence type="predicted"/>
<dbReference type="Proteomes" id="UP001374584">
    <property type="component" value="Unassembled WGS sequence"/>
</dbReference>
<name>A0AAN9QPB2_PHACN</name>
<protein>
    <submittedName>
        <fullName evidence="1">Uncharacterized protein</fullName>
    </submittedName>
</protein>
<reference evidence="1 2" key="1">
    <citation type="submission" date="2024-01" db="EMBL/GenBank/DDBJ databases">
        <title>The genomes of 5 underutilized Papilionoideae crops provide insights into root nodulation and disease resistanc.</title>
        <authorList>
            <person name="Jiang F."/>
        </authorList>
    </citation>
    <scope>NUCLEOTIDE SEQUENCE [LARGE SCALE GENOMIC DNA]</scope>
    <source>
        <strain evidence="1">JINMINGXINNONG_FW02</strain>
        <tissue evidence="1">Leaves</tissue>
    </source>
</reference>